<protein>
    <submittedName>
        <fullName evidence="11">Uncharacterized protein</fullName>
    </submittedName>
</protein>
<proteinExistence type="inferred from homology"/>
<evidence type="ECO:0000256" key="8">
    <source>
        <dbReference type="SAM" id="Phobius"/>
    </source>
</evidence>
<feature type="active site" description="Charge relay system" evidence="5">
    <location>
        <position position="969"/>
    </location>
</feature>
<feature type="compositionally biased region" description="Polar residues" evidence="7">
    <location>
        <begin position="610"/>
        <end position="625"/>
    </location>
</feature>
<dbReference type="SUPFAM" id="SSF52743">
    <property type="entry name" value="Subtilisin-like"/>
    <property type="match status" value="1"/>
</dbReference>
<evidence type="ECO:0000259" key="9">
    <source>
        <dbReference type="Pfam" id="PF00082"/>
    </source>
</evidence>
<evidence type="ECO:0000256" key="7">
    <source>
        <dbReference type="SAM" id="MobiDB-lite"/>
    </source>
</evidence>
<keyword evidence="8" id="KW-0812">Transmembrane</keyword>
<dbReference type="InterPro" id="IPR036852">
    <property type="entry name" value="Peptidase_S8/S53_dom_sf"/>
</dbReference>
<gene>
    <name evidence="11" type="ORF">BHE90_004069</name>
</gene>
<dbReference type="AlphaFoldDB" id="A0A430M0G3"/>
<evidence type="ECO:0000256" key="3">
    <source>
        <dbReference type="ARBA" id="ARBA00022801"/>
    </source>
</evidence>
<dbReference type="Pfam" id="PF00082">
    <property type="entry name" value="Peptidase_S8"/>
    <property type="match status" value="1"/>
</dbReference>
<evidence type="ECO:0000259" key="10">
    <source>
        <dbReference type="Pfam" id="PF24476"/>
    </source>
</evidence>
<dbReference type="PROSITE" id="PS00136">
    <property type="entry name" value="SUBTILASE_ASP"/>
    <property type="match status" value="1"/>
</dbReference>
<dbReference type="PROSITE" id="PS00138">
    <property type="entry name" value="SUBTILASE_SER"/>
    <property type="match status" value="1"/>
</dbReference>
<feature type="compositionally biased region" description="Acidic residues" evidence="7">
    <location>
        <begin position="713"/>
        <end position="729"/>
    </location>
</feature>
<dbReference type="InterPro" id="IPR015500">
    <property type="entry name" value="Peptidase_S8_subtilisin-rel"/>
</dbReference>
<feature type="active site" description="Charge relay system" evidence="5">
    <location>
        <position position="776"/>
    </location>
</feature>
<dbReference type="Gene3D" id="3.40.50.200">
    <property type="entry name" value="Peptidase S8/S53 domain"/>
    <property type="match status" value="1"/>
</dbReference>
<evidence type="ECO:0000256" key="5">
    <source>
        <dbReference type="PROSITE-ProRule" id="PRU01240"/>
    </source>
</evidence>
<evidence type="ECO:0000256" key="2">
    <source>
        <dbReference type="ARBA" id="ARBA00022670"/>
    </source>
</evidence>
<keyword evidence="4 5" id="KW-0720">Serine protease</keyword>
<dbReference type="InterPro" id="IPR023827">
    <property type="entry name" value="Peptidase_S8_Asp-AS"/>
</dbReference>
<dbReference type="PANTHER" id="PTHR43806:SF11">
    <property type="entry name" value="CEREVISIN-RELATED"/>
    <property type="match status" value="1"/>
</dbReference>
<evidence type="ECO:0000256" key="6">
    <source>
        <dbReference type="RuleBase" id="RU003355"/>
    </source>
</evidence>
<comment type="similarity">
    <text evidence="1 5 6">Belongs to the peptidase S8 family.</text>
</comment>
<dbReference type="InterPro" id="IPR050131">
    <property type="entry name" value="Peptidase_S8_subtilisin-like"/>
</dbReference>
<feature type="domain" description="Peptidase S8/S53" evidence="9">
    <location>
        <begin position="770"/>
        <end position="983"/>
    </location>
</feature>
<reference evidence="11 12" key="1">
    <citation type="submission" date="2017-06" db="EMBL/GenBank/DDBJ databases">
        <title>Comparative genomic analysis of Ambrosia Fusariam Clade fungi.</title>
        <authorList>
            <person name="Stajich J.E."/>
            <person name="Carrillo J."/>
            <person name="Kijimoto T."/>
            <person name="Eskalen A."/>
            <person name="O'Donnell K."/>
            <person name="Kasson M."/>
        </authorList>
    </citation>
    <scope>NUCLEOTIDE SEQUENCE [LARGE SCALE GENOMIC DNA]</scope>
    <source>
        <strain evidence="11 12">UCR1854</strain>
    </source>
</reference>
<feature type="compositionally biased region" description="Basic and acidic residues" evidence="7">
    <location>
        <begin position="691"/>
        <end position="701"/>
    </location>
</feature>
<feature type="compositionally biased region" description="Polar residues" evidence="7">
    <location>
        <begin position="406"/>
        <end position="416"/>
    </location>
</feature>
<feature type="region of interest" description="Disordered" evidence="7">
    <location>
        <begin position="691"/>
        <end position="739"/>
    </location>
</feature>
<dbReference type="PANTHER" id="PTHR43806">
    <property type="entry name" value="PEPTIDASE S8"/>
    <property type="match status" value="1"/>
</dbReference>
<keyword evidence="8" id="KW-0472">Membrane</keyword>
<feature type="compositionally biased region" description="Polar residues" evidence="7">
    <location>
        <begin position="637"/>
        <end position="652"/>
    </location>
</feature>
<feature type="region of interest" description="Disordered" evidence="7">
    <location>
        <begin position="394"/>
        <end position="423"/>
    </location>
</feature>
<dbReference type="Pfam" id="PF24476">
    <property type="entry name" value="DUF7580"/>
    <property type="match status" value="1"/>
</dbReference>
<accession>A0A430M0G3</accession>
<sequence>MTHSGHRDCKQRHFLNEQIDEWKVLQSVQGIFSRKIEWRVRPGSGHANSDGRAIRLGNGYDFFITALGILPDLAPVQALSCEDIDDCINTLTDVLNLLNDLVEDRVLDADVKDTLTKKQECKAKTTQDESDVFPIEEEPARGSRLANTILSVLSWLGLGHNESNLPSTESLPPNTPSRPAGRTPTLDIAKYPKLRALGEIFESGLQYDIESAGVMDLCVGYLVLEQTADVYQDASEKLESFFTVWADLRQLNVSDSRDLFPLSIPATNWEDQRPAEFACQLFKALNARVCTSLDSATQKKVEHTILLQLNGFQFEGEGSVTFDVFFSCGQHGHWQQSRFFSRGKPRHFGSQRERLPRLCEALYDQDGIIISISVQQSGGGNLLVADQKEVGTYVSNPPTMPLEGHLSQQSSRQPATLGSLGSDDTDSFGLEDKADLALSLARCLLHLFESPWVDWPWTASSIQFLHHTVSNEILDLRRPYVLGMLHMDTADDGEPEAKCQKALISFARLLLEIETKQLIALDAKSQATQLYNILTRTGVFRERPKFHLAIDSCLKFSPALAREKKLKPKWEPNRRIRKVIYTTIIRPLEENLSQYRHARTQRARYPRAQGTESTSAHIKSVSATEPSRRSRSPSISTAHLPQSSTPSPSRENSVALPGDISNHDNSPPTAVMLPGGVPCSQIKSRVRFADESPGRDLDGHTTRSLQPCQEPSDSSEEDGQLLGQEDDKDTPEARQVLTRPEEKYTDKWFRGFLKLLIKYEIGRLPPEQRLKVAILDSGIDYQHLDFTNEDRRRIKGRKSFIGGDVDVDKFGHGTHIAAIILRLTKNVDLYIGQITDSDRVSQREVVVEAMKHARTEWGVDIMNLSFGFEGDPPEPDEMGQEIKDCLHNGITMFASTSNDGGESPRTYPAKYPGVVCVHATDWKGDASSCSFNPAPDRFSENFSVVGKDIRPTWPKKPRDTTMKYRKGTSFATPVAVAFAAFMIGYIQIQCPDRRWITRPRSPEGITTIFRVMMERKGDYDWISPTRYLALNKKVTIEGQLVDRLMSREP</sequence>
<evidence type="ECO:0000313" key="12">
    <source>
        <dbReference type="Proteomes" id="UP000287124"/>
    </source>
</evidence>
<organism evidence="11 12">
    <name type="scientific">Fusarium euwallaceae</name>
    <dbReference type="NCBI Taxonomy" id="1147111"/>
    <lineage>
        <taxon>Eukaryota</taxon>
        <taxon>Fungi</taxon>
        <taxon>Dikarya</taxon>
        <taxon>Ascomycota</taxon>
        <taxon>Pezizomycotina</taxon>
        <taxon>Sordariomycetes</taxon>
        <taxon>Hypocreomycetidae</taxon>
        <taxon>Hypocreales</taxon>
        <taxon>Nectriaceae</taxon>
        <taxon>Fusarium</taxon>
        <taxon>Fusarium solani species complex</taxon>
    </lineage>
</organism>
<feature type="region of interest" description="Disordered" evidence="7">
    <location>
        <begin position="599"/>
        <end position="677"/>
    </location>
</feature>
<dbReference type="InterPro" id="IPR023828">
    <property type="entry name" value="Peptidase_S8_Ser-AS"/>
</dbReference>
<dbReference type="Proteomes" id="UP000287124">
    <property type="component" value="Unassembled WGS sequence"/>
</dbReference>
<name>A0A430M0G3_9HYPO</name>
<feature type="compositionally biased region" description="Polar residues" evidence="7">
    <location>
        <begin position="702"/>
        <end position="712"/>
    </location>
</feature>
<feature type="transmembrane region" description="Helical" evidence="8">
    <location>
        <begin position="970"/>
        <end position="988"/>
    </location>
</feature>
<evidence type="ECO:0000256" key="1">
    <source>
        <dbReference type="ARBA" id="ARBA00011073"/>
    </source>
</evidence>
<feature type="region of interest" description="Disordered" evidence="7">
    <location>
        <begin position="164"/>
        <end position="185"/>
    </location>
</feature>
<feature type="domain" description="DUF7580" evidence="10">
    <location>
        <begin position="269"/>
        <end position="594"/>
    </location>
</feature>
<feature type="active site" description="Charge relay system" evidence="5">
    <location>
        <position position="812"/>
    </location>
</feature>
<keyword evidence="12" id="KW-1185">Reference proteome</keyword>
<dbReference type="GO" id="GO:0004252">
    <property type="term" value="F:serine-type endopeptidase activity"/>
    <property type="evidence" value="ECO:0007669"/>
    <property type="project" value="UniProtKB-UniRule"/>
</dbReference>
<dbReference type="EMBL" id="MIKF01000041">
    <property type="protein sequence ID" value="RTE81439.1"/>
    <property type="molecule type" value="Genomic_DNA"/>
</dbReference>
<dbReference type="PROSITE" id="PS51892">
    <property type="entry name" value="SUBTILASE"/>
    <property type="match status" value="1"/>
</dbReference>
<keyword evidence="8" id="KW-1133">Transmembrane helix</keyword>
<evidence type="ECO:0000313" key="11">
    <source>
        <dbReference type="EMBL" id="RTE81439.1"/>
    </source>
</evidence>
<dbReference type="InterPro" id="IPR000209">
    <property type="entry name" value="Peptidase_S8/S53_dom"/>
</dbReference>
<dbReference type="PRINTS" id="PR00723">
    <property type="entry name" value="SUBTILISIN"/>
</dbReference>
<dbReference type="InterPro" id="IPR056002">
    <property type="entry name" value="DUF7580"/>
</dbReference>
<evidence type="ECO:0000256" key="4">
    <source>
        <dbReference type="ARBA" id="ARBA00022825"/>
    </source>
</evidence>
<dbReference type="CDD" id="cd00306">
    <property type="entry name" value="Peptidases_S8_S53"/>
    <property type="match status" value="1"/>
</dbReference>
<dbReference type="GO" id="GO:0006508">
    <property type="term" value="P:proteolysis"/>
    <property type="evidence" value="ECO:0007669"/>
    <property type="project" value="UniProtKB-KW"/>
</dbReference>
<comment type="caution">
    <text evidence="11">The sequence shown here is derived from an EMBL/GenBank/DDBJ whole genome shotgun (WGS) entry which is preliminary data.</text>
</comment>
<keyword evidence="3 5" id="KW-0378">Hydrolase</keyword>
<keyword evidence="2 5" id="KW-0645">Protease</keyword>